<comment type="subunit">
    <text evidence="7">Consists of a catalytic RNA component (M1 or rnpB) and a protein subunit.</text>
</comment>
<reference evidence="9" key="1">
    <citation type="journal article" date="2020" name="mSystems">
        <title>Genome- and Community-Level Interaction Insights into Carbon Utilization and Element Cycling Functions of Hydrothermarchaeota in Hydrothermal Sediment.</title>
        <authorList>
            <person name="Zhou Z."/>
            <person name="Liu Y."/>
            <person name="Xu W."/>
            <person name="Pan J."/>
            <person name="Luo Z.H."/>
            <person name="Li M."/>
        </authorList>
    </citation>
    <scope>NUCLEOTIDE SEQUENCE [LARGE SCALE GENOMIC DNA]</scope>
    <source>
        <strain evidence="9">SpSt-876</strain>
    </source>
</reference>
<dbReference type="AlphaFoldDB" id="A0A7C6EA65"/>
<dbReference type="InterPro" id="IPR014721">
    <property type="entry name" value="Ribsml_uS5_D2-typ_fold_subgr"/>
</dbReference>
<protein>
    <recommendedName>
        <fullName evidence="7 8">Ribonuclease P protein component</fullName>
        <shortName evidence="7">RNase P protein</shortName>
        <shortName evidence="7">RNaseP protein</shortName>
        <ecNumber evidence="7 8">3.1.26.5</ecNumber>
    </recommendedName>
    <alternativeName>
        <fullName evidence="7">Protein C5</fullName>
    </alternativeName>
</protein>
<dbReference type="EC" id="3.1.26.5" evidence="7 8"/>
<evidence type="ECO:0000256" key="7">
    <source>
        <dbReference type="HAMAP-Rule" id="MF_00227"/>
    </source>
</evidence>
<dbReference type="PROSITE" id="PS00648">
    <property type="entry name" value="RIBONUCLEASE_P"/>
    <property type="match status" value="1"/>
</dbReference>
<name>A0A7C6EA65_UNCW3</name>
<dbReference type="GO" id="GO:0042781">
    <property type="term" value="F:3'-tRNA processing endoribonuclease activity"/>
    <property type="evidence" value="ECO:0007669"/>
    <property type="project" value="TreeGrafter"/>
</dbReference>
<evidence type="ECO:0000256" key="8">
    <source>
        <dbReference type="NCBIfam" id="TIGR00188"/>
    </source>
</evidence>
<evidence type="ECO:0000313" key="9">
    <source>
        <dbReference type="EMBL" id="HHS51994.1"/>
    </source>
</evidence>
<sequence>MRQTLRKYEIIRKRKEIENLLKKGNRIQTENLILRFLPAGQKRVAFLVAKEIKTAVMRNLIRRRLKEIYRRNKETFTEGYEYIIQARPNAINKNYWQLQEELLSLAKGVATNA</sequence>
<accession>A0A7C6EA65</accession>
<dbReference type="Gene3D" id="3.30.230.10">
    <property type="match status" value="1"/>
</dbReference>
<dbReference type="Pfam" id="PF00825">
    <property type="entry name" value="Ribonuclease_P"/>
    <property type="match status" value="1"/>
</dbReference>
<keyword evidence="3 7" id="KW-0540">Nuclease</keyword>
<evidence type="ECO:0000256" key="4">
    <source>
        <dbReference type="ARBA" id="ARBA00022759"/>
    </source>
</evidence>
<dbReference type="InterPro" id="IPR000100">
    <property type="entry name" value="RNase_P"/>
</dbReference>
<proteinExistence type="inferred from homology"/>
<keyword evidence="6 7" id="KW-0694">RNA-binding</keyword>
<keyword evidence="4 7" id="KW-0255">Endonuclease</keyword>
<evidence type="ECO:0000256" key="3">
    <source>
        <dbReference type="ARBA" id="ARBA00022722"/>
    </source>
</evidence>
<comment type="caution">
    <text evidence="9">The sequence shown here is derived from an EMBL/GenBank/DDBJ whole genome shotgun (WGS) entry which is preliminary data.</text>
</comment>
<evidence type="ECO:0000256" key="2">
    <source>
        <dbReference type="ARBA" id="ARBA00022694"/>
    </source>
</evidence>
<dbReference type="PANTHER" id="PTHR33992">
    <property type="entry name" value="RIBONUCLEASE P PROTEIN COMPONENT"/>
    <property type="match status" value="1"/>
</dbReference>
<dbReference type="GO" id="GO:0004526">
    <property type="term" value="F:ribonuclease P activity"/>
    <property type="evidence" value="ECO:0007669"/>
    <property type="project" value="UniProtKB-UniRule"/>
</dbReference>
<dbReference type="NCBIfam" id="TIGR00188">
    <property type="entry name" value="rnpA"/>
    <property type="match status" value="1"/>
</dbReference>
<comment type="function">
    <text evidence="1 7">RNaseP catalyzes the removal of the 5'-leader sequence from pre-tRNA to produce the mature 5'-terminus. It can also cleave other RNA substrates such as 4.5S RNA. The protein component plays an auxiliary but essential role in vivo by binding to the 5'-leader sequence and broadening the substrate specificity of the ribozyme.</text>
</comment>
<organism evidence="9">
    <name type="scientific">candidate division WOR-3 bacterium</name>
    <dbReference type="NCBI Taxonomy" id="2052148"/>
    <lineage>
        <taxon>Bacteria</taxon>
        <taxon>Bacteria division WOR-3</taxon>
    </lineage>
</organism>
<dbReference type="SUPFAM" id="SSF54211">
    <property type="entry name" value="Ribosomal protein S5 domain 2-like"/>
    <property type="match status" value="1"/>
</dbReference>
<dbReference type="PANTHER" id="PTHR33992:SF1">
    <property type="entry name" value="RIBONUCLEASE P PROTEIN COMPONENT"/>
    <property type="match status" value="1"/>
</dbReference>
<comment type="catalytic activity">
    <reaction evidence="7">
        <text>Endonucleolytic cleavage of RNA, removing 5'-extranucleotides from tRNA precursor.</text>
        <dbReference type="EC" id="3.1.26.5"/>
    </reaction>
</comment>
<keyword evidence="5 7" id="KW-0378">Hydrolase</keyword>
<dbReference type="GO" id="GO:0030677">
    <property type="term" value="C:ribonuclease P complex"/>
    <property type="evidence" value="ECO:0007669"/>
    <property type="project" value="TreeGrafter"/>
</dbReference>
<dbReference type="HAMAP" id="MF_00227">
    <property type="entry name" value="RNase_P"/>
    <property type="match status" value="1"/>
</dbReference>
<comment type="similarity">
    <text evidence="7">Belongs to the RnpA family.</text>
</comment>
<gene>
    <name evidence="7 9" type="primary">rnpA</name>
    <name evidence="9" type="ORF">ENW73_03870</name>
</gene>
<dbReference type="EMBL" id="DTLI01000099">
    <property type="protein sequence ID" value="HHS51994.1"/>
    <property type="molecule type" value="Genomic_DNA"/>
</dbReference>
<dbReference type="GO" id="GO:0000049">
    <property type="term" value="F:tRNA binding"/>
    <property type="evidence" value="ECO:0007669"/>
    <property type="project" value="UniProtKB-UniRule"/>
</dbReference>
<dbReference type="GO" id="GO:0001682">
    <property type="term" value="P:tRNA 5'-leader removal"/>
    <property type="evidence" value="ECO:0007669"/>
    <property type="project" value="UniProtKB-UniRule"/>
</dbReference>
<evidence type="ECO:0000256" key="6">
    <source>
        <dbReference type="ARBA" id="ARBA00022884"/>
    </source>
</evidence>
<dbReference type="InterPro" id="IPR020539">
    <property type="entry name" value="RNase_P_CS"/>
</dbReference>
<evidence type="ECO:0000256" key="5">
    <source>
        <dbReference type="ARBA" id="ARBA00022801"/>
    </source>
</evidence>
<evidence type="ECO:0000256" key="1">
    <source>
        <dbReference type="ARBA" id="ARBA00002663"/>
    </source>
</evidence>
<keyword evidence="2 7" id="KW-0819">tRNA processing</keyword>
<dbReference type="InterPro" id="IPR020568">
    <property type="entry name" value="Ribosomal_Su5_D2-typ_SF"/>
</dbReference>